<keyword evidence="1" id="KW-0812">Transmembrane</keyword>
<protein>
    <submittedName>
        <fullName evidence="2">Uncharacterized protein</fullName>
    </submittedName>
</protein>
<keyword evidence="1" id="KW-0472">Membrane</keyword>
<feature type="transmembrane region" description="Helical" evidence="1">
    <location>
        <begin position="12"/>
        <end position="30"/>
    </location>
</feature>
<dbReference type="Proteomes" id="UP000006462">
    <property type="component" value="Unassembled WGS sequence"/>
</dbReference>
<accession>A0ABP2HVJ1</accession>
<gene>
    <name evidence="2" type="ORF">HMPREF7215_0396</name>
</gene>
<reference evidence="2 3" key="1">
    <citation type="submission" date="2009-12" db="EMBL/GenBank/DDBJ databases">
        <authorList>
            <person name="Shrivastava S."/>
            <person name="Madupu R."/>
            <person name="Durkin A.S."/>
            <person name="Torralba M."/>
            <person name="Methe B."/>
            <person name="Sutton G.G."/>
            <person name="Strausberg R.L."/>
            <person name="Nelson K.E."/>
        </authorList>
    </citation>
    <scope>NUCLEOTIDE SEQUENCE [LARGE SCALE GENOMIC DNA]</scope>
    <source>
        <strain evidence="2 3">W5455</strain>
    </source>
</reference>
<comment type="caution">
    <text evidence="2">The sequence shown here is derived from an EMBL/GenBank/DDBJ whole genome shotgun (WGS) entry which is preliminary data.</text>
</comment>
<sequence length="38" mass="4559">MFSACDREKLRRAPGNSVRMFFAFSLFIFIKSEMRGRR</sequence>
<proteinExistence type="predicted"/>
<evidence type="ECO:0000313" key="2">
    <source>
        <dbReference type="EMBL" id="EFB91302.1"/>
    </source>
</evidence>
<organism evidence="2 3">
    <name type="scientific">Pyramidobacter piscolens W5455</name>
    <dbReference type="NCBI Taxonomy" id="352165"/>
    <lineage>
        <taxon>Bacteria</taxon>
        <taxon>Thermotogati</taxon>
        <taxon>Synergistota</taxon>
        <taxon>Synergistia</taxon>
        <taxon>Synergistales</taxon>
        <taxon>Dethiosulfovibrionaceae</taxon>
        <taxon>Pyramidobacter</taxon>
    </lineage>
</organism>
<keyword evidence="3" id="KW-1185">Reference proteome</keyword>
<name>A0ABP2HVJ1_9BACT</name>
<evidence type="ECO:0000256" key="1">
    <source>
        <dbReference type="SAM" id="Phobius"/>
    </source>
</evidence>
<dbReference type="EMBL" id="ADFP01000047">
    <property type="protein sequence ID" value="EFB91302.1"/>
    <property type="molecule type" value="Genomic_DNA"/>
</dbReference>
<keyword evidence="1" id="KW-1133">Transmembrane helix</keyword>
<evidence type="ECO:0000313" key="3">
    <source>
        <dbReference type="Proteomes" id="UP000006462"/>
    </source>
</evidence>